<dbReference type="AlphaFoldDB" id="A0A0A8ZT73"/>
<organism evidence="1">
    <name type="scientific">Arundo donax</name>
    <name type="common">Giant reed</name>
    <name type="synonym">Donax arundinaceus</name>
    <dbReference type="NCBI Taxonomy" id="35708"/>
    <lineage>
        <taxon>Eukaryota</taxon>
        <taxon>Viridiplantae</taxon>
        <taxon>Streptophyta</taxon>
        <taxon>Embryophyta</taxon>
        <taxon>Tracheophyta</taxon>
        <taxon>Spermatophyta</taxon>
        <taxon>Magnoliopsida</taxon>
        <taxon>Liliopsida</taxon>
        <taxon>Poales</taxon>
        <taxon>Poaceae</taxon>
        <taxon>PACMAD clade</taxon>
        <taxon>Arundinoideae</taxon>
        <taxon>Arundineae</taxon>
        <taxon>Arundo</taxon>
    </lineage>
</organism>
<evidence type="ECO:0000313" key="1">
    <source>
        <dbReference type="EMBL" id="JAD38022.1"/>
    </source>
</evidence>
<dbReference type="EMBL" id="GBRH01259873">
    <property type="protein sequence ID" value="JAD38022.1"/>
    <property type="molecule type" value="Transcribed_RNA"/>
</dbReference>
<protein>
    <submittedName>
        <fullName evidence="1">Uncharacterized protein</fullName>
    </submittedName>
</protein>
<name>A0A0A8ZT73_ARUDO</name>
<reference evidence="1" key="1">
    <citation type="submission" date="2014-09" db="EMBL/GenBank/DDBJ databases">
        <authorList>
            <person name="Magalhaes I.L.F."/>
            <person name="Oliveira U."/>
            <person name="Santos F.R."/>
            <person name="Vidigal T.H.D.A."/>
            <person name="Brescovit A.D."/>
            <person name="Santos A.J."/>
        </authorList>
    </citation>
    <scope>NUCLEOTIDE SEQUENCE</scope>
    <source>
        <tissue evidence="1">Shoot tissue taken approximately 20 cm above the soil surface</tissue>
    </source>
</reference>
<proteinExistence type="predicted"/>
<reference evidence="1" key="2">
    <citation type="journal article" date="2015" name="Data Brief">
        <title>Shoot transcriptome of the giant reed, Arundo donax.</title>
        <authorList>
            <person name="Barrero R.A."/>
            <person name="Guerrero F.D."/>
            <person name="Moolhuijzen P."/>
            <person name="Goolsby J.A."/>
            <person name="Tidwell J."/>
            <person name="Bellgard S.E."/>
            <person name="Bellgard M.I."/>
        </authorList>
    </citation>
    <scope>NUCLEOTIDE SEQUENCE</scope>
    <source>
        <tissue evidence="1">Shoot tissue taken approximately 20 cm above the soil surface</tissue>
    </source>
</reference>
<accession>A0A0A8ZT73</accession>
<sequence length="82" mass="9712">MLQEMVTQTSAFLSNFLRQLKLGHLDHRITWRKEIAMAVTSVIFVITRVFSTFSCNNENIQHLFFDCHFARSIWHSLNCSRH</sequence>